<protein>
    <submittedName>
        <fullName evidence="7">Sigma-K factor</fullName>
    </submittedName>
</protein>
<keyword evidence="4" id="KW-0804">Transcription</keyword>
<keyword evidence="3" id="KW-0731">Sigma factor</keyword>
<dbReference type="OrthoDB" id="9784272at2"/>
<evidence type="ECO:0000256" key="2">
    <source>
        <dbReference type="ARBA" id="ARBA00023015"/>
    </source>
</evidence>
<dbReference type="InterPro" id="IPR013249">
    <property type="entry name" value="RNA_pol_sigma70_r4_t2"/>
</dbReference>
<comment type="similarity">
    <text evidence="1">Belongs to the sigma-70 factor family. ECF subfamily.</text>
</comment>
<dbReference type="SUPFAM" id="SSF88946">
    <property type="entry name" value="Sigma2 domain of RNA polymerase sigma factors"/>
    <property type="match status" value="1"/>
</dbReference>
<evidence type="ECO:0000256" key="3">
    <source>
        <dbReference type="ARBA" id="ARBA00023082"/>
    </source>
</evidence>
<dbReference type="Gene3D" id="1.10.10.10">
    <property type="entry name" value="Winged helix-like DNA-binding domain superfamily/Winged helix DNA-binding domain"/>
    <property type="match status" value="1"/>
</dbReference>
<keyword evidence="2" id="KW-0805">Transcription regulation</keyword>
<evidence type="ECO:0000313" key="7">
    <source>
        <dbReference type="EMBL" id="SUU86009.1"/>
    </source>
</evidence>
<dbReference type="Pfam" id="PF08281">
    <property type="entry name" value="Sigma70_r4_2"/>
    <property type="match status" value="1"/>
</dbReference>
<dbReference type="GO" id="GO:0016987">
    <property type="term" value="F:sigma factor activity"/>
    <property type="evidence" value="ECO:0007669"/>
    <property type="project" value="UniProtKB-KW"/>
</dbReference>
<sequence length="181" mass="20221">MLTPAQLVWLLASVARGDQAAFEALYEATRAKLFGVVLRIVRDQALAEEVLQDAYVKIWKEAGQYQPGNASPLAWMVAIVRNRAIDIVRKRADAPPENAASFADASDTPTPLARREMTDELKALLECVGQLEPERQKLVLLAYYNGWNRQQLAAKFNAQLGDVKTWLRRSLLDIRTCLGLA</sequence>
<dbReference type="GO" id="GO:0006352">
    <property type="term" value="P:DNA-templated transcription initiation"/>
    <property type="evidence" value="ECO:0007669"/>
    <property type="project" value="InterPro"/>
</dbReference>
<dbReference type="AlphaFoldDB" id="A0A380WBJ5"/>
<reference evidence="7 8" key="1">
    <citation type="submission" date="2018-06" db="EMBL/GenBank/DDBJ databases">
        <authorList>
            <consortium name="Pathogen Informatics"/>
            <person name="Doyle S."/>
        </authorList>
    </citation>
    <scope>NUCLEOTIDE SEQUENCE [LARGE SCALE GENOMIC DNA]</scope>
    <source>
        <strain evidence="7 8">NCTC12722</strain>
    </source>
</reference>
<evidence type="ECO:0000313" key="8">
    <source>
        <dbReference type="Proteomes" id="UP000254343"/>
    </source>
</evidence>
<evidence type="ECO:0000259" key="5">
    <source>
        <dbReference type="Pfam" id="PF04542"/>
    </source>
</evidence>
<dbReference type="InterPro" id="IPR014284">
    <property type="entry name" value="RNA_pol_sigma-70_dom"/>
</dbReference>
<dbReference type="NCBIfam" id="TIGR02937">
    <property type="entry name" value="sigma70-ECF"/>
    <property type="match status" value="1"/>
</dbReference>
<organism evidence="7 8">
    <name type="scientific">Afipia felis</name>
    <name type="common">Cat scratch disease bacillus</name>
    <dbReference type="NCBI Taxonomy" id="1035"/>
    <lineage>
        <taxon>Bacteria</taxon>
        <taxon>Pseudomonadati</taxon>
        <taxon>Pseudomonadota</taxon>
        <taxon>Alphaproteobacteria</taxon>
        <taxon>Hyphomicrobiales</taxon>
        <taxon>Nitrobacteraceae</taxon>
        <taxon>Afipia</taxon>
    </lineage>
</organism>
<dbReference type="Proteomes" id="UP000254343">
    <property type="component" value="Unassembled WGS sequence"/>
</dbReference>
<proteinExistence type="inferred from homology"/>
<dbReference type="Pfam" id="PF04542">
    <property type="entry name" value="Sigma70_r2"/>
    <property type="match status" value="1"/>
</dbReference>
<dbReference type="InterPro" id="IPR036388">
    <property type="entry name" value="WH-like_DNA-bd_sf"/>
</dbReference>
<dbReference type="RefSeq" id="WP_002716835.1">
    <property type="nucleotide sequence ID" value="NZ_UFSI01000001.1"/>
</dbReference>
<feature type="domain" description="RNA polymerase sigma factor 70 region 4 type 2" evidence="6">
    <location>
        <begin position="122"/>
        <end position="171"/>
    </location>
</feature>
<dbReference type="SUPFAM" id="SSF88659">
    <property type="entry name" value="Sigma3 and sigma4 domains of RNA polymerase sigma factors"/>
    <property type="match status" value="1"/>
</dbReference>
<dbReference type="PANTHER" id="PTHR43133">
    <property type="entry name" value="RNA POLYMERASE ECF-TYPE SIGMA FACTO"/>
    <property type="match status" value="1"/>
</dbReference>
<evidence type="ECO:0000259" key="6">
    <source>
        <dbReference type="Pfam" id="PF08281"/>
    </source>
</evidence>
<dbReference type="GO" id="GO:0003677">
    <property type="term" value="F:DNA binding"/>
    <property type="evidence" value="ECO:0007669"/>
    <property type="project" value="InterPro"/>
</dbReference>
<dbReference type="EMBL" id="UIGB01000001">
    <property type="protein sequence ID" value="SUU86009.1"/>
    <property type="molecule type" value="Genomic_DNA"/>
</dbReference>
<evidence type="ECO:0000256" key="4">
    <source>
        <dbReference type="ARBA" id="ARBA00023163"/>
    </source>
</evidence>
<dbReference type="PANTHER" id="PTHR43133:SF62">
    <property type="entry name" value="RNA POLYMERASE SIGMA FACTOR SIGZ"/>
    <property type="match status" value="1"/>
</dbReference>
<dbReference type="Gene3D" id="1.10.1740.10">
    <property type="match status" value="1"/>
</dbReference>
<gene>
    <name evidence="7" type="primary">sigK_1</name>
    <name evidence="7" type="ORF">NCTC12722_03228</name>
</gene>
<dbReference type="InterPro" id="IPR013325">
    <property type="entry name" value="RNA_pol_sigma_r2"/>
</dbReference>
<dbReference type="InterPro" id="IPR007627">
    <property type="entry name" value="RNA_pol_sigma70_r2"/>
</dbReference>
<evidence type="ECO:0000256" key="1">
    <source>
        <dbReference type="ARBA" id="ARBA00010641"/>
    </source>
</evidence>
<dbReference type="InterPro" id="IPR013324">
    <property type="entry name" value="RNA_pol_sigma_r3/r4-like"/>
</dbReference>
<dbReference type="InterPro" id="IPR039425">
    <property type="entry name" value="RNA_pol_sigma-70-like"/>
</dbReference>
<accession>A0A380WBJ5</accession>
<name>A0A380WBJ5_AFIFE</name>
<feature type="domain" description="RNA polymerase sigma-70 region 2" evidence="5">
    <location>
        <begin position="25"/>
        <end position="92"/>
    </location>
</feature>